<dbReference type="AlphaFoldDB" id="A0A081N0P0"/>
<evidence type="ECO:0000313" key="1">
    <source>
        <dbReference type="EMBL" id="KEQ12013.1"/>
    </source>
</evidence>
<proteinExistence type="predicted"/>
<sequence>MIIGFEAIDGSFFLLFTKLSYSLPMISAIRQSYYHELLFPPAVQTKPFMAVGSVSSLTRNGTAANNKNPLRRDYT</sequence>
<dbReference type="Proteomes" id="UP000028006">
    <property type="component" value="Unassembled WGS sequence"/>
</dbReference>
<gene>
    <name evidence="1" type="ORF">GZ77_23275</name>
</gene>
<evidence type="ECO:0000313" key="2">
    <source>
        <dbReference type="Proteomes" id="UP000028006"/>
    </source>
</evidence>
<organism evidence="1 2">
    <name type="scientific">Endozoicomonas montiporae</name>
    <dbReference type="NCBI Taxonomy" id="1027273"/>
    <lineage>
        <taxon>Bacteria</taxon>
        <taxon>Pseudomonadati</taxon>
        <taxon>Pseudomonadota</taxon>
        <taxon>Gammaproteobacteria</taxon>
        <taxon>Oceanospirillales</taxon>
        <taxon>Endozoicomonadaceae</taxon>
        <taxon>Endozoicomonas</taxon>
    </lineage>
</organism>
<reference evidence="1 2" key="1">
    <citation type="submission" date="2014-06" db="EMBL/GenBank/DDBJ databases">
        <title>Whole Genome Sequences of Three Symbiotic Endozoicomonas Bacteria.</title>
        <authorList>
            <person name="Neave M.J."/>
            <person name="Apprill A."/>
            <person name="Voolstra C.R."/>
        </authorList>
    </citation>
    <scope>NUCLEOTIDE SEQUENCE [LARGE SCALE GENOMIC DNA]</scope>
    <source>
        <strain evidence="1 2">LMG 24815</strain>
    </source>
</reference>
<protein>
    <submittedName>
        <fullName evidence="1">Uncharacterized protein</fullName>
    </submittedName>
</protein>
<keyword evidence="2" id="KW-1185">Reference proteome</keyword>
<comment type="caution">
    <text evidence="1">The sequence shown here is derived from an EMBL/GenBank/DDBJ whole genome shotgun (WGS) entry which is preliminary data.</text>
</comment>
<dbReference type="EMBL" id="JOKG01000005">
    <property type="protein sequence ID" value="KEQ12013.1"/>
    <property type="molecule type" value="Genomic_DNA"/>
</dbReference>
<accession>A0A081N0P0</accession>
<name>A0A081N0P0_9GAMM</name>